<accession>A0A1D3JDV0</accession>
<evidence type="ECO:0000313" key="2">
    <source>
        <dbReference type="Proteomes" id="UP000242942"/>
    </source>
</evidence>
<name>A0A1D3JDV0_PLAOA</name>
<keyword evidence="2" id="KW-1185">Reference proteome</keyword>
<gene>
    <name evidence="1" type="primary">PocGH01_00147500</name>
    <name evidence="1" type="ORF">POCGH01_00147500</name>
</gene>
<reference evidence="1 2" key="1">
    <citation type="submission" date="2016-06" db="EMBL/GenBank/DDBJ databases">
        <authorList>
            <consortium name="Pathogen Informatics"/>
        </authorList>
    </citation>
    <scope>NUCLEOTIDE SEQUENCE [LARGE SCALE GENOMIC DNA]</scope>
    <source>
        <strain evidence="1">PocGH01</strain>
    </source>
</reference>
<protein>
    <submittedName>
        <fullName evidence="1">Uncharacterized protein</fullName>
    </submittedName>
</protein>
<organism evidence="1 2">
    <name type="scientific">Plasmodium ovale</name>
    <name type="common">malaria parasite P. ovale</name>
    <dbReference type="NCBI Taxonomy" id="36330"/>
    <lineage>
        <taxon>Eukaryota</taxon>
        <taxon>Sar</taxon>
        <taxon>Alveolata</taxon>
        <taxon>Apicomplexa</taxon>
        <taxon>Aconoidasida</taxon>
        <taxon>Haemosporida</taxon>
        <taxon>Plasmodiidae</taxon>
        <taxon>Plasmodium</taxon>
        <taxon>Plasmodium (Plasmodium)</taxon>
    </lineage>
</organism>
<dbReference type="AlphaFoldDB" id="A0A1D3JDV0"/>
<proteinExistence type="predicted"/>
<evidence type="ECO:0000313" key="1">
    <source>
        <dbReference type="EMBL" id="SBT83771.1"/>
    </source>
</evidence>
<dbReference type="Proteomes" id="UP000242942">
    <property type="component" value="Unassembled WGS sequence"/>
</dbReference>
<sequence length="86" mass="10445">MYDFKNLSFKRYLYEISRMKEFNEYIKDYNKVYDKLSFAYSDEEDSEGSICICWELMRALELLNRMHALNKSSLLNEYQSYGFIST</sequence>
<dbReference type="EMBL" id="FLRI01000204">
    <property type="protein sequence ID" value="SBT83771.1"/>
    <property type="molecule type" value="Genomic_DNA"/>
</dbReference>
<dbReference type="VEuPathDB" id="PlasmoDB:PocGH01_00147500"/>